<organism evidence="2 3">
    <name type="scientific">Pisolithus microcarpus 441</name>
    <dbReference type="NCBI Taxonomy" id="765257"/>
    <lineage>
        <taxon>Eukaryota</taxon>
        <taxon>Fungi</taxon>
        <taxon>Dikarya</taxon>
        <taxon>Basidiomycota</taxon>
        <taxon>Agaricomycotina</taxon>
        <taxon>Agaricomycetes</taxon>
        <taxon>Agaricomycetidae</taxon>
        <taxon>Boletales</taxon>
        <taxon>Sclerodermatineae</taxon>
        <taxon>Pisolithaceae</taxon>
        <taxon>Pisolithus</taxon>
    </lineage>
</organism>
<feature type="non-terminal residue" evidence="2">
    <location>
        <position position="217"/>
    </location>
</feature>
<sequence length="217" mass="22928">DSHQQRAPAINITLSPTDSSLPTSISAGDTPQPRRKKLFTSMFKKKDPSRSLSIAVPTSGTDNRAPPSAPPRVTNHNVQRGAPSYDPPHSGVPESAQPGFGLGGDGSLSPTPVTGTNSVTSTVYCPPVLGVQATLYPSIQPPSGRPTKYVWVIRKWLKGAETGILNGVMGKLSINGRGGGVGNANAGVSVDGNSSVEVRFEWERGHKKQREKGRRRG</sequence>
<gene>
    <name evidence="2" type="ORF">PISMIDRAFT_38373</name>
</gene>
<keyword evidence="3" id="KW-1185">Reference proteome</keyword>
<feature type="non-terminal residue" evidence="2">
    <location>
        <position position="1"/>
    </location>
</feature>
<dbReference type="OrthoDB" id="2590746at2759"/>
<dbReference type="HOGENOM" id="CLU_1274941_0_0_1"/>
<evidence type="ECO:0000313" key="3">
    <source>
        <dbReference type="Proteomes" id="UP000054018"/>
    </source>
</evidence>
<feature type="region of interest" description="Disordered" evidence="1">
    <location>
        <begin position="1"/>
        <end position="112"/>
    </location>
</feature>
<reference evidence="2 3" key="1">
    <citation type="submission" date="2014-04" db="EMBL/GenBank/DDBJ databases">
        <authorList>
            <consortium name="DOE Joint Genome Institute"/>
            <person name="Kuo A."/>
            <person name="Kohler A."/>
            <person name="Costa M.D."/>
            <person name="Nagy L.G."/>
            <person name="Floudas D."/>
            <person name="Copeland A."/>
            <person name="Barry K.W."/>
            <person name="Cichocki N."/>
            <person name="Veneault-Fourrey C."/>
            <person name="LaButti K."/>
            <person name="Lindquist E.A."/>
            <person name="Lipzen A."/>
            <person name="Lundell T."/>
            <person name="Morin E."/>
            <person name="Murat C."/>
            <person name="Sun H."/>
            <person name="Tunlid A."/>
            <person name="Henrissat B."/>
            <person name="Grigoriev I.V."/>
            <person name="Hibbett D.S."/>
            <person name="Martin F."/>
            <person name="Nordberg H.P."/>
            <person name="Cantor M.N."/>
            <person name="Hua S.X."/>
        </authorList>
    </citation>
    <scope>NUCLEOTIDE SEQUENCE [LARGE SCALE GENOMIC DNA]</scope>
    <source>
        <strain evidence="2 3">441</strain>
    </source>
</reference>
<protein>
    <submittedName>
        <fullName evidence="2">Uncharacterized protein</fullName>
    </submittedName>
</protein>
<dbReference type="AlphaFoldDB" id="A0A0C9ZGT0"/>
<evidence type="ECO:0000256" key="1">
    <source>
        <dbReference type="SAM" id="MobiDB-lite"/>
    </source>
</evidence>
<proteinExistence type="predicted"/>
<feature type="compositionally biased region" description="Low complexity" evidence="1">
    <location>
        <begin position="12"/>
        <end position="26"/>
    </location>
</feature>
<dbReference type="Proteomes" id="UP000054018">
    <property type="component" value="Unassembled WGS sequence"/>
</dbReference>
<evidence type="ECO:0000313" key="2">
    <source>
        <dbReference type="EMBL" id="KIK25209.1"/>
    </source>
</evidence>
<feature type="compositionally biased region" description="Polar residues" evidence="1">
    <location>
        <begin position="50"/>
        <end position="62"/>
    </location>
</feature>
<accession>A0A0C9ZGT0</accession>
<reference evidence="3" key="2">
    <citation type="submission" date="2015-01" db="EMBL/GenBank/DDBJ databases">
        <title>Evolutionary Origins and Diversification of the Mycorrhizal Mutualists.</title>
        <authorList>
            <consortium name="DOE Joint Genome Institute"/>
            <consortium name="Mycorrhizal Genomics Consortium"/>
            <person name="Kohler A."/>
            <person name="Kuo A."/>
            <person name="Nagy L.G."/>
            <person name="Floudas D."/>
            <person name="Copeland A."/>
            <person name="Barry K.W."/>
            <person name="Cichocki N."/>
            <person name="Veneault-Fourrey C."/>
            <person name="LaButti K."/>
            <person name="Lindquist E.A."/>
            <person name="Lipzen A."/>
            <person name="Lundell T."/>
            <person name="Morin E."/>
            <person name="Murat C."/>
            <person name="Riley R."/>
            <person name="Ohm R."/>
            <person name="Sun H."/>
            <person name="Tunlid A."/>
            <person name="Henrissat B."/>
            <person name="Grigoriev I.V."/>
            <person name="Hibbett D.S."/>
            <person name="Martin F."/>
        </authorList>
    </citation>
    <scope>NUCLEOTIDE SEQUENCE [LARGE SCALE GENOMIC DNA]</scope>
    <source>
        <strain evidence="3">441</strain>
    </source>
</reference>
<dbReference type="EMBL" id="KN833710">
    <property type="protein sequence ID" value="KIK25209.1"/>
    <property type="molecule type" value="Genomic_DNA"/>
</dbReference>
<name>A0A0C9ZGT0_9AGAM</name>